<dbReference type="InterPro" id="IPR006043">
    <property type="entry name" value="NCS2"/>
</dbReference>
<evidence type="ECO:0000256" key="7">
    <source>
        <dbReference type="SAM" id="Phobius"/>
    </source>
</evidence>
<name>A0A9X3WEN5_9BACI</name>
<dbReference type="GO" id="GO:0042907">
    <property type="term" value="F:xanthine transmembrane transporter activity"/>
    <property type="evidence" value="ECO:0007669"/>
    <property type="project" value="TreeGrafter"/>
</dbReference>
<dbReference type="PANTHER" id="PTHR42810:SF1">
    <property type="entry name" value="PURINE PERMEASE YWDJ-RELATED"/>
    <property type="match status" value="1"/>
</dbReference>
<evidence type="ECO:0000313" key="8">
    <source>
        <dbReference type="EMBL" id="MDC3416850.1"/>
    </source>
</evidence>
<feature type="transmembrane region" description="Helical" evidence="7">
    <location>
        <begin position="344"/>
        <end position="364"/>
    </location>
</feature>
<feature type="transmembrane region" description="Helical" evidence="7">
    <location>
        <begin position="12"/>
        <end position="35"/>
    </location>
</feature>
<dbReference type="Pfam" id="PF00860">
    <property type="entry name" value="Xan_ur_permease"/>
    <property type="match status" value="1"/>
</dbReference>
<feature type="transmembrane region" description="Helical" evidence="7">
    <location>
        <begin position="191"/>
        <end position="210"/>
    </location>
</feature>
<feature type="transmembrane region" description="Helical" evidence="7">
    <location>
        <begin position="41"/>
        <end position="62"/>
    </location>
</feature>
<accession>A0A9X3WEN5</accession>
<dbReference type="RefSeq" id="WP_272445888.1">
    <property type="nucleotide sequence ID" value="NZ_JAMQKC010000005.1"/>
</dbReference>
<keyword evidence="5 7" id="KW-1133">Transmembrane helix</keyword>
<dbReference type="GO" id="GO:0005886">
    <property type="term" value="C:plasma membrane"/>
    <property type="evidence" value="ECO:0007669"/>
    <property type="project" value="TreeGrafter"/>
</dbReference>
<feature type="transmembrane region" description="Helical" evidence="7">
    <location>
        <begin position="376"/>
        <end position="395"/>
    </location>
</feature>
<dbReference type="EMBL" id="JAMQKC010000005">
    <property type="protein sequence ID" value="MDC3416850.1"/>
    <property type="molecule type" value="Genomic_DNA"/>
</dbReference>
<comment type="subcellular location">
    <subcellularLocation>
        <location evidence="1">Membrane</location>
        <topology evidence="1">Multi-pass membrane protein</topology>
    </subcellularLocation>
</comment>
<proteinExistence type="inferred from homology"/>
<evidence type="ECO:0000256" key="2">
    <source>
        <dbReference type="ARBA" id="ARBA00008821"/>
    </source>
</evidence>
<feature type="transmembrane region" description="Helical" evidence="7">
    <location>
        <begin position="317"/>
        <end position="338"/>
    </location>
</feature>
<organism evidence="8 9">
    <name type="scientific">Aquibacillus salsiterrae</name>
    <dbReference type="NCBI Taxonomy" id="2950439"/>
    <lineage>
        <taxon>Bacteria</taxon>
        <taxon>Bacillati</taxon>
        <taxon>Bacillota</taxon>
        <taxon>Bacilli</taxon>
        <taxon>Bacillales</taxon>
        <taxon>Bacillaceae</taxon>
        <taxon>Aquibacillus</taxon>
    </lineage>
</organism>
<feature type="transmembrane region" description="Helical" evidence="7">
    <location>
        <begin position="125"/>
        <end position="146"/>
    </location>
</feature>
<evidence type="ECO:0000313" key="9">
    <source>
        <dbReference type="Proteomes" id="UP001145069"/>
    </source>
</evidence>
<dbReference type="NCBIfam" id="NF037981">
    <property type="entry name" value="NCS2_1"/>
    <property type="match status" value="1"/>
</dbReference>
<protein>
    <submittedName>
        <fullName evidence="8">Purine/pyrimidine permease</fullName>
    </submittedName>
</protein>
<comment type="caution">
    <text evidence="8">The sequence shown here is derived from an EMBL/GenBank/DDBJ whole genome shotgun (WGS) entry which is preliminary data.</text>
</comment>
<keyword evidence="9" id="KW-1185">Reference proteome</keyword>
<evidence type="ECO:0000256" key="6">
    <source>
        <dbReference type="ARBA" id="ARBA00023136"/>
    </source>
</evidence>
<keyword evidence="3" id="KW-0813">Transport</keyword>
<dbReference type="AlphaFoldDB" id="A0A9X3WEN5"/>
<evidence type="ECO:0000256" key="3">
    <source>
        <dbReference type="ARBA" id="ARBA00022448"/>
    </source>
</evidence>
<evidence type="ECO:0000256" key="1">
    <source>
        <dbReference type="ARBA" id="ARBA00004141"/>
    </source>
</evidence>
<feature type="transmembrane region" description="Helical" evidence="7">
    <location>
        <begin position="401"/>
        <end position="420"/>
    </location>
</feature>
<sequence>MEKNRTQTVMETAQWFIFLLASSVAMPIVIGAIYQMDFGEIAGLMQRTFFVVGIASLLQGLFGHRLPIMEGPAGIWISIFSVMAITGTQNGVSLEGSLQSLEMTMILTGVFLLLFGVFRVIEKILPVFTPLVTGTFFFLLTVQLSGTFLEGMLGLQQGAESIQGDQAILALITFFIVLGLSAFARGWLSSYAVLIGIIIGWISYLVVVGGTETNEDVSSFAIPEVFAFGPPTFDWSIVPIAFITAVILLSNVVASVVAASQSIYGKPTYKSEQMNKGTAFLGINHGLAGIFASVANVPLATSAGFISLTGQKMKMPFVYASVVLTVIAFFPPIVTLISGIPSPIANAALLATFVQLVGLAIRNVTVEPLDQRRGTMVGVSYLFGIGIMFLPSQVFSDMPSIIQNLASNGLLVGTGLIILLEQLWRPSLKVEK</sequence>
<comment type="similarity">
    <text evidence="2">Belongs to the nucleobase:cation symporter-2 (NCS2) (TC 2.A.40) family.</text>
</comment>
<feature type="transmembrane region" description="Helical" evidence="7">
    <location>
        <begin position="237"/>
        <end position="260"/>
    </location>
</feature>
<gene>
    <name evidence="8" type="ORF">NC799_07945</name>
</gene>
<reference evidence="8" key="1">
    <citation type="submission" date="2022-06" db="EMBL/GenBank/DDBJ databases">
        <title>Aquibacillus sp. a new bacterium isolated from soil saline samples.</title>
        <authorList>
            <person name="Galisteo C."/>
            <person name="De La Haba R."/>
            <person name="Sanchez-Porro C."/>
            <person name="Ventosa A."/>
        </authorList>
    </citation>
    <scope>NUCLEOTIDE SEQUENCE</scope>
    <source>
        <strain evidence="8">3ASR75-54</strain>
    </source>
</reference>
<dbReference type="PANTHER" id="PTHR42810">
    <property type="entry name" value="PURINE PERMEASE C1399.01C-RELATED"/>
    <property type="match status" value="1"/>
</dbReference>
<evidence type="ECO:0000256" key="5">
    <source>
        <dbReference type="ARBA" id="ARBA00022989"/>
    </source>
</evidence>
<keyword evidence="6 7" id="KW-0472">Membrane</keyword>
<feature type="transmembrane region" description="Helical" evidence="7">
    <location>
        <begin position="98"/>
        <end position="118"/>
    </location>
</feature>
<evidence type="ECO:0000256" key="4">
    <source>
        <dbReference type="ARBA" id="ARBA00022692"/>
    </source>
</evidence>
<feature type="transmembrane region" description="Helical" evidence="7">
    <location>
        <begin position="74"/>
        <end position="92"/>
    </location>
</feature>
<dbReference type="Proteomes" id="UP001145069">
    <property type="component" value="Unassembled WGS sequence"/>
</dbReference>
<keyword evidence="4 7" id="KW-0812">Transmembrane</keyword>
<feature type="transmembrane region" description="Helical" evidence="7">
    <location>
        <begin position="166"/>
        <end position="184"/>
    </location>
</feature>